<dbReference type="EMBL" id="CAXAMM010013825">
    <property type="protein sequence ID" value="CAK9032265.1"/>
    <property type="molecule type" value="Genomic_DNA"/>
</dbReference>
<reference evidence="1 2" key="1">
    <citation type="submission" date="2024-02" db="EMBL/GenBank/DDBJ databases">
        <authorList>
            <person name="Chen Y."/>
            <person name="Shah S."/>
            <person name="Dougan E. K."/>
            <person name="Thang M."/>
            <person name="Chan C."/>
        </authorList>
    </citation>
    <scope>NUCLEOTIDE SEQUENCE [LARGE SCALE GENOMIC DNA]</scope>
</reference>
<evidence type="ECO:0000313" key="2">
    <source>
        <dbReference type="Proteomes" id="UP001642464"/>
    </source>
</evidence>
<sequence length="414" mass="45496">MSAVVAQLRQIKAFSSPHSSVALRALRDGQALTAQTEESLTKVLDQQEVVPSWELQLCSAARVQALEELMSWKKLRLALSKDMSGSIMGAASLTEKSLRAELGLSFLEEDAEAKELLAQRLVAARAEKLDETTTATGCALLALHGVQAQKWDEARRLVYQGISVISKGLLAFTRSTAAETTGVGIRDGSVAMDGGKAEFVRCVAQMIPRNRLPLLAASARHERLSALPLLQSLEAFLDAPTEVSAGASGYVDGERVETVELEGEALCSIQGLGGGHWRFTAWTDHLLLQLGLARQRHDAQGEALAFAQLGQRCRERRNWTAAQDMMRRCLQKRKVQDVRFFDNVLELKLAQKEKPCVDLCAVARRELSKHQEPEACLRYTLILAKIAKEPAAFNLFWSGAAVKSIFWSISSDLQ</sequence>
<comment type="caution">
    <text evidence="1">The sequence shown here is derived from an EMBL/GenBank/DDBJ whole genome shotgun (WGS) entry which is preliminary data.</text>
</comment>
<keyword evidence="2" id="KW-1185">Reference proteome</keyword>
<dbReference type="Proteomes" id="UP001642464">
    <property type="component" value="Unassembled WGS sequence"/>
</dbReference>
<proteinExistence type="predicted"/>
<evidence type="ECO:0000313" key="1">
    <source>
        <dbReference type="EMBL" id="CAK9032265.1"/>
    </source>
</evidence>
<accession>A0ABP0KZN5</accession>
<gene>
    <name evidence="1" type="ORF">SCF082_LOCUS20000</name>
</gene>
<protein>
    <submittedName>
        <fullName evidence="1">Uncharacterized protein</fullName>
    </submittedName>
</protein>
<name>A0ABP0KZN5_9DINO</name>
<organism evidence="1 2">
    <name type="scientific">Durusdinium trenchii</name>
    <dbReference type="NCBI Taxonomy" id="1381693"/>
    <lineage>
        <taxon>Eukaryota</taxon>
        <taxon>Sar</taxon>
        <taxon>Alveolata</taxon>
        <taxon>Dinophyceae</taxon>
        <taxon>Suessiales</taxon>
        <taxon>Symbiodiniaceae</taxon>
        <taxon>Durusdinium</taxon>
    </lineage>
</organism>